<comment type="caution">
    <text evidence="3">The sequence shown here is derived from an EMBL/GenBank/DDBJ whole genome shotgun (WGS) entry which is preliminary data.</text>
</comment>
<dbReference type="RefSeq" id="WP_340240778.1">
    <property type="nucleotide sequence ID" value="NZ_JBBEWC010000025.1"/>
</dbReference>
<evidence type="ECO:0000313" key="3">
    <source>
        <dbReference type="EMBL" id="MFD2523297.1"/>
    </source>
</evidence>
<organism evidence="3 4">
    <name type="scientific">Emticicia soli</name>
    <dbReference type="NCBI Taxonomy" id="2027878"/>
    <lineage>
        <taxon>Bacteria</taxon>
        <taxon>Pseudomonadati</taxon>
        <taxon>Bacteroidota</taxon>
        <taxon>Cytophagia</taxon>
        <taxon>Cytophagales</taxon>
        <taxon>Leadbetterellaceae</taxon>
        <taxon>Emticicia</taxon>
    </lineage>
</organism>
<keyword evidence="4" id="KW-1185">Reference proteome</keyword>
<dbReference type="Proteomes" id="UP001597510">
    <property type="component" value="Unassembled WGS sequence"/>
</dbReference>
<reference evidence="4" key="1">
    <citation type="journal article" date="2019" name="Int. J. Syst. Evol. Microbiol.">
        <title>The Global Catalogue of Microorganisms (GCM) 10K type strain sequencing project: providing services to taxonomists for standard genome sequencing and annotation.</title>
        <authorList>
            <consortium name="The Broad Institute Genomics Platform"/>
            <consortium name="The Broad Institute Genome Sequencing Center for Infectious Disease"/>
            <person name="Wu L."/>
            <person name="Ma J."/>
        </authorList>
    </citation>
    <scope>NUCLEOTIDE SEQUENCE [LARGE SCALE GENOMIC DNA]</scope>
    <source>
        <strain evidence="4">KCTC 52344</strain>
    </source>
</reference>
<dbReference type="PANTHER" id="PTHR35149:SF1">
    <property type="entry name" value="DUF5655 DOMAIN-CONTAINING PROTEIN"/>
    <property type="match status" value="1"/>
</dbReference>
<dbReference type="Pfam" id="PF03235">
    <property type="entry name" value="GmrSD_N"/>
    <property type="match status" value="1"/>
</dbReference>
<feature type="domain" description="GmrSD restriction endonucleases N-terminal" evidence="1">
    <location>
        <begin position="11"/>
        <end position="228"/>
    </location>
</feature>
<evidence type="ECO:0000259" key="1">
    <source>
        <dbReference type="Pfam" id="PF03235"/>
    </source>
</evidence>
<protein>
    <submittedName>
        <fullName evidence="3">DUF262 domain-containing protein</fullName>
    </submittedName>
</protein>
<dbReference type="InterPro" id="IPR011089">
    <property type="entry name" value="GmrSD_C"/>
</dbReference>
<evidence type="ECO:0000313" key="4">
    <source>
        <dbReference type="Proteomes" id="UP001597510"/>
    </source>
</evidence>
<dbReference type="PANTHER" id="PTHR35149">
    <property type="entry name" value="SLL5132 PROTEIN"/>
    <property type="match status" value="1"/>
</dbReference>
<dbReference type="InterPro" id="IPR004919">
    <property type="entry name" value="GmrSD_N"/>
</dbReference>
<proteinExistence type="predicted"/>
<name>A0ABW5JB54_9BACT</name>
<sequence length="582" mass="68266">MIQPEFKPLIDILSGKLFSIPEYQRHYSWTNKQRTDLFKDILKLLKAREIYEDRVHFMATLVCLKTHDKKQIGSNSFFIYEVVDGQQRLTTLIILLKAISKRLFIEKQFDEEKELNKILLKDDGRLIILQNNHDNRMLLRNYLKDGSIPNEIDIKTIADENISQAIKQCEKFVNSSAIDTISLLSLVKNYLYFIFQSLEDKGAVYTIFEVLNSRGLDVDWLDKCKSMLMGLLYEYSLGLDSSIFDEHLKSLHSYWSNIYREIGLQSISGQEIIRFAATLKQNSDAGRPISAEDALEFFRDHSTSKKVANIVIKTVEEDTIWIKQVTSALSILYKDKRRNAVTEITQARLLAVAIMLRNDLSQEDRDRLLEQWEKTTFRIYGLLDNDARVKVGDYVRVAKTIYKDKTISVINLIKLIADIGKEYSIEDAIIALEKKDCYTSWKKELRYFFFRYEEYLSKQSNIQIDNVAWNIIWKNNLNDTIEHILPQDIRQKCWSNNFTDIQHKEFLNTLGNLCLLSQPLNAEAKNSCFNTKKETYIKTTLLSNRNIINKEDGSLRQEWKLEEIQIRTRKLLEFAKEEWKDI</sequence>
<dbReference type="Pfam" id="PF07510">
    <property type="entry name" value="GmrSD_C"/>
    <property type="match status" value="1"/>
</dbReference>
<dbReference type="EMBL" id="JBHULC010000032">
    <property type="protein sequence ID" value="MFD2523297.1"/>
    <property type="molecule type" value="Genomic_DNA"/>
</dbReference>
<feature type="domain" description="GmrSD restriction endonucleases C-terminal" evidence="2">
    <location>
        <begin position="427"/>
        <end position="573"/>
    </location>
</feature>
<gene>
    <name evidence="3" type="ORF">ACFSR2_20535</name>
</gene>
<evidence type="ECO:0000259" key="2">
    <source>
        <dbReference type="Pfam" id="PF07510"/>
    </source>
</evidence>
<accession>A0ABW5JB54</accession>